<feature type="region of interest" description="Disordered" evidence="6">
    <location>
        <begin position="2469"/>
        <end position="2497"/>
    </location>
</feature>
<feature type="signal peptide" evidence="8">
    <location>
        <begin position="1"/>
        <end position="29"/>
    </location>
</feature>
<evidence type="ECO:0000256" key="6">
    <source>
        <dbReference type="SAM" id="MobiDB-lite"/>
    </source>
</evidence>
<dbReference type="Proteomes" id="UP000195217">
    <property type="component" value="Unassembled WGS sequence"/>
</dbReference>
<dbReference type="EMBL" id="NFEA01000045">
    <property type="protein sequence ID" value="OTZ30255.1"/>
    <property type="molecule type" value="Genomic_DNA"/>
</dbReference>
<keyword evidence="4 8" id="KW-0732">Signal</keyword>
<dbReference type="Pfam" id="PF01345">
    <property type="entry name" value="DUF11"/>
    <property type="match status" value="17"/>
</dbReference>
<evidence type="ECO:0000256" key="2">
    <source>
        <dbReference type="ARBA" id="ARBA00022512"/>
    </source>
</evidence>
<dbReference type="InterPro" id="IPR047589">
    <property type="entry name" value="DUF11_rpt"/>
</dbReference>
<feature type="domain" description="Gram-positive cocci surface proteins LPxTG" evidence="9">
    <location>
        <begin position="3435"/>
        <end position="3469"/>
    </location>
</feature>
<keyword evidence="5" id="KW-0572">Peptidoglycan-anchor</keyword>
<dbReference type="InterPro" id="IPR051172">
    <property type="entry name" value="Chlamydia_OmcB"/>
</dbReference>
<evidence type="ECO:0000313" key="11">
    <source>
        <dbReference type="Proteomes" id="UP000195217"/>
    </source>
</evidence>
<dbReference type="InterPro" id="IPR026466">
    <property type="entry name" value="Fim_isopep_form_D2_dom"/>
</dbReference>
<name>A0A9X6FX69_BACUD</name>
<evidence type="ECO:0000256" key="4">
    <source>
        <dbReference type="ARBA" id="ARBA00022729"/>
    </source>
</evidence>
<dbReference type="RefSeq" id="WP_086415112.1">
    <property type="nucleotide sequence ID" value="NZ_NFEA01000045.1"/>
</dbReference>
<feature type="transmembrane region" description="Helical" evidence="7">
    <location>
        <begin position="3444"/>
        <end position="3463"/>
    </location>
</feature>
<dbReference type="SUPFAM" id="SSF49401">
    <property type="entry name" value="Bacterial adhesins"/>
    <property type="match status" value="2"/>
</dbReference>
<feature type="region of interest" description="Disordered" evidence="6">
    <location>
        <begin position="3130"/>
        <end position="3439"/>
    </location>
</feature>
<gene>
    <name evidence="10" type="ORF">BK761_23345</name>
</gene>
<dbReference type="PROSITE" id="PS50847">
    <property type="entry name" value="GRAM_POS_ANCHORING"/>
    <property type="match status" value="1"/>
</dbReference>
<dbReference type="NCBIfam" id="TIGR04226">
    <property type="entry name" value="RrgB_K2N_iso_D2"/>
    <property type="match status" value="16"/>
</dbReference>
<accession>A0A9X6FX69</accession>
<keyword evidence="7" id="KW-0472">Membrane</keyword>
<dbReference type="InterPro" id="IPR008966">
    <property type="entry name" value="Adhesion_dom_sf"/>
</dbReference>
<dbReference type="NCBIfam" id="TIGR01167">
    <property type="entry name" value="LPXTG_anchor"/>
    <property type="match status" value="1"/>
</dbReference>
<dbReference type="InterPro" id="IPR019931">
    <property type="entry name" value="LPXTG_anchor"/>
</dbReference>
<keyword evidence="2" id="KW-0134">Cell wall</keyword>
<evidence type="ECO:0000256" key="7">
    <source>
        <dbReference type="SAM" id="Phobius"/>
    </source>
</evidence>
<feature type="compositionally biased region" description="Basic and acidic residues" evidence="6">
    <location>
        <begin position="3145"/>
        <end position="3436"/>
    </location>
</feature>
<sequence length="3469" mass="387612">MKQVLKCFNVVTMITLLLSIILPSPSAFAEINKKSWDELQGNDVKIKAEQVNAEIYKGEVAKREHVFQYTIENTGATPIQELVLKQNNENEITFLSQSVKVNGEKLPENKVADFYVEEKDKGGKLLSSNLKIRDLKSHEKMTVLIKASRTQHFNKEYKQKISVQKDKVQIGNMSVDVEGIPSEEKVAANADEEADSSKKEVGPSANNTIKKVDEKLKVSVEDKNNPTSKTELPKQPVTEAEKQPEKEAVKQNVAEVQAASENASKVQMQTGDKQGFGDPLYSTITAGNLVQTGNVTLGLTTDHYGRQSLGYKTNKMTVDVDNDDSTFNSSTGAFPNIPAGSKVKKAYLFWTAAMGTPTYPSKEYRVSDADVREPVKMKMGNKGYAEVSADSIRKADYLPYISNYSGAGAGYVAYADVTNVIAQQGISQTVTVANVPQIKFEKGSGYYWGNWNLILVYENHKETVKDMKIWEGLVSQKSTAWTDISVNKINTPKEGAFKAKFSYFSSQGDPAEKDGYAYDYGEYDFGAGYIKIKNINGKDNDANDSSMTEVQVDGTNEFVTKKYPGYNPDWTNSFSTDIHTYHLEGPTQVKNDLKEGKMRFRAYAGTGDIYVLNNATFVTEHNAPNLQVDKKALDSTGKEIKEIKAGEEFTYQIEVKNDTKNNQAPVSNVKGFDKLDDRLEYVPGSIQYISGSNKGNKTDDASDDEAEFVNNQIDFRVGEGANAKDGGVLKPGESAIITFKVKVKASVQSDTTVKNIVVVKGQDSTEVNYETADDADITVTTPKEIPGEIEAKKIASNKTPKLGEEVEYRITFKNKTKDGRLDVLTIEDELPSNLEYVKDSLKAEGAKPEPVELKFENGKVIAKYPEIMDMEERSIVFKTKVKETAKIGEEIVNKATVSDKTNPPKNLEEKITPQHKAGKIAAKKKATNKKPKLGEEVEYQISFQNTVENGKLDAVTIEDEIPANLEFVQGSERAEGAEPNPVELKVENGKVIAKYPEIMDTKERSIAFKVKVKEEAKAGETIVNKAVVSEPNGQTEHPEEKITPDYKYGKVDVEKSVTNQTPKLGEEVEYRITFYNTVENGKLEKVLVEDTLPKGVEYVKDSLKAEGIKPEPVELKVEDGKVMAKYPEITDTEKRSIVFKVKVKDSAKVGEAIVNKAIAKDPKNEPVESKVVITPQSKKGEIAATKVVNNKKPKLGEEIEYRISFHNTVENGKLEEVRVEDTIPKGLEYVENSIKAEGEAPGPVELAVENGIVKAKYIDIMDMKERSIVFKVKVKEEAKVDKEIVNKAIVDDTKNPPIEPEERITPQHKDGIIDSKKTVDNPSPKLGEEVEYRISFKNTVENGKLEKVIIEDTIPNGLEYVKGSEKAEGDKPAPLKLSVKDGKVIAEYENITDMKERSIVFKVKVKEEAEVGKEIINKAIVDDMKHPKEPEAKITPLHKDGKIKAKKSVNNETPKLGEEVEYRISMKNTVKYGKLTDVIIEDTLPEGLEYVENSLKAEGAGTDSVELKFENGKVMAKYPEIMDTEERSIVFKVKVKEGVTVGKKIINKATIDDSQNKPVNPTAEIIPQYKDGKIEAKKMVNNETPKLGEEVEYRISFKNTVEHGKLTEVKIEDDLPNGLEYVKDSVKAEGSKPDPVELKFENGKVMAKYPEITDTKERSITFKVKVKGKVSDSIVNEAIVSDTKHPPETPTAEIIPQHKDGKVKAKKTVNNETPKLGEEVEYRISFKNTVEDGKLAEVKIEDTLPEGLEYVENSVKAEGSKPDPVELKFENGKVMAKYPKITDTEERSITFKVKVKDEVKIGKKIVNKAIIDDTKNEPETPTAEITPQHKDGKVEAKKTVNNETPKLGEEVEYRISFKNTVENGKLAEVTIKDDLPNGLEYVKDSLRAEGSKPDPVELKVKDGKVIAKYPEIMDTEERSIVFKARVKEEFKVGEGIVNKVVVDDTKDPTTSEVTITPEYKDGKLKAEKFVNNKKPKLGEEVEYRISFKNTVENGKLVEVTVEDEIPAGLEYVENSLQAEGSKPSPVELKFENGKVMAKYLEIADTKERSIIFKVKVKEEAEIGKEIVNKAIVVDTKNEPEEPRVEITPQYKEGKIAAQKVANNHKPKLGEEVEYRISFKNTVENGKLVEVNIKDTLPNGLEYVEGSITAEGSKPKPVELQVKNNKVMAKYPEITDTEERSIVFKAKVKESVKVGEEIVNEAIIDDTKNLPEEPYVPITPQYKDGKIEARKEVSNHEPKLGEEIEYRIIFNNTVKDGKLAEVKIEDEIPAGLEFVEGSEKAEGEEPKPVELKVENGKVMAKYSEIMDTKERSIVFKVKVKDSVAIGKDITNKAIIHVDDPNHPVIDPTAKITPQYKDGKIATHKKVNNHKPKLGEEIEYRISFNNTVKDGKLAEVKIEDEIPSGLEYVKDSLKAEGDKPAPVELKEEAGKVSAKYENITDMKERSIIFKVKVKDSVEVDKAIVNKAIVDDTKNPPERPEVEITPQHKDGKVKADKKVNKKDPKLGEEVEYRISFKNTVENGKLAEVKIEDQLPTGLEYVKDSLKSEGNEPAPVELKEEAGKITAKYENITDTAERSIIFKVKVTEVAKVGKKIVNTAIVDDDNPKNPPQKPEAIITPEYKDGKLKAEKTVNNPAPKLGEEVEYRITFRNVVEHGKVAKVKIKDELPTGLEFVEGSERAEGENPKPLYVKVKNGTVLAEYPEITDMKERSIVFKVKVKVKEKAKVGEEIVNKAIVEDTINPPEQPNISIQPQYKDGALQAEKTVSNHEPKLGEEVEYRISFENTVENGKLTEVKVEDEIPAGLEYVQDSIKSDGPEPYPVELKVENGKVTAKYPEITDTKKRSIIFKVRVQETVQVGKEIVNKAIVDDNNPTTPPVESLIPITPQYKDGKLEARKEVSNHGPKLGEEIEYRITFNGTVDGGKLVDVKIEDEIPSGLEYVKDSLEAVGDKPVPTELKVENGKVTVKYPEITDTKERSVIFKVKVKETAKVGGEITNKAIIEVDDPKHPVIEPTAKIKPEYKDGKLTAAKTVSNKEPKLGEEVEYRISFKNTVENGKLDVVTIEDEIPAGLEYVQGSIRFEGAEPNPIELKMEFGKVIAKYLEITDTKERSIIFKAKVKEAPSKGITNKAVVDDKINPPLEPTVTILPKTKEDFKIPEDPKDPKEPKEPEVKPEDPKEPKEPEVKPEDPKEPKEPEVKPEDPKEPKEPEVKPEDPKEPKEPEVKPEDPKEPKEPEVKPEDPKEPKEPEVKPEDPKEPKEPEVKPEDPEEPKEPEVKPEDPKEPKEPEVKPEDPKEPKEPEVKPEDPKEPKEPEVKPEDPKEPKEPEVKPEDPKEPKEPEVKPEDPKEPKEPEVKPEDPKEPKEPEVKPEDPKEPKEPEVKPEDPKEPKEPEVKPEDPKEPKEPEVKPEDPEEPKEPEVKPEVRLEKLIKEPQVKTERELPKTGAASPWMMSVGAGISFLVGGVLFVLGRRRKQ</sequence>
<dbReference type="PANTHER" id="PTHR34819">
    <property type="entry name" value="LARGE CYSTEINE-RICH PERIPLASMIC PROTEIN OMCB"/>
    <property type="match status" value="1"/>
</dbReference>
<keyword evidence="7" id="KW-0812">Transmembrane</keyword>
<comment type="subcellular location">
    <subcellularLocation>
        <location evidence="1">Secreted</location>
        <location evidence="1">Cell wall</location>
        <topology evidence="1">Peptidoglycan-anchor</topology>
    </subcellularLocation>
</comment>
<feature type="region of interest" description="Disordered" evidence="6">
    <location>
        <begin position="181"/>
        <end position="246"/>
    </location>
</feature>
<evidence type="ECO:0000256" key="5">
    <source>
        <dbReference type="ARBA" id="ARBA00023088"/>
    </source>
</evidence>
<evidence type="ECO:0000259" key="9">
    <source>
        <dbReference type="PROSITE" id="PS50847"/>
    </source>
</evidence>
<evidence type="ECO:0000256" key="1">
    <source>
        <dbReference type="ARBA" id="ARBA00004168"/>
    </source>
</evidence>
<reference evidence="10 11" key="1">
    <citation type="submission" date="2016-10" db="EMBL/GenBank/DDBJ databases">
        <title>Comparative genomics of Bacillus thuringiensis reveals a path to pathogens against multiple invertebrate hosts.</title>
        <authorList>
            <person name="Zheng J."/>
            <person name="Gao Q."/>
            <person name="Liu H."/>
            <person name="Peng D."/>
            <person name="Ruan L."/>
            <person name="Sun M."/>
        </authorList>
    </citation>
    <scope>NUCLEOTIDE SEQUENCE [LARGE SCALE GENOMIC DNA]</scope>
    <source>
        <strain evidence="10">BGSC 4M3</strain>
    </source>
</reference>
<protein>
    <submittedName>
        <fullName evidence="10">Cell surface protein</fullName>
    </submittedName>
</protein>
<keyword evidence="3" id="KW-0964">Secreted</keyword>
<dbReference type="Pfam" id="PF00746">
    <property type="entry name" value="Gram_pos_anchor"/>
    <property type="match status" value="1"/>
</dbReference>
<evidence type="ECO:0000256" key="8">
    <source>
        <dbReference type="SAM" id="SignalP"/>
    </source>
</evidence>
<keyword evidence="7" id="KW-1133">Transmembrane helix</keyword>
<evidence type="ECO:0000313" key="10">
    <source>
        <dbReference type="EMBL" id="OTZ30255.1"/>
    </source>
</evidence>
<feature type="chain" id="PRO_5040991028" evidence="8">
    <location>
        <begin position="30"/>
        <end position="3469"/>
    </location>
</feature>
<dbReference type="Gene3D" id="2.60.40.740">
    <property type="match status" value="19"/>
</dbReference>
<feature type="compositionally biased region" description="Basic and acidic residues" evidence="6">
    <location>
        <begin position="210"/>
        <end position="224"/>
    </location>
</feature>
<dbReference type="InterPro" id="IPR001434">
    <property type="entry name" value="OmcB-like_DUF11"/>
</dbReference>
<comment type="caution">
    <text evidence="10">The sequence shown here is derived from an EMBL/GenBank/DDBJ whole genome shotgun (WGS) entry which is preliminary data.</text>
</comment>
<proteinExistence type="predicted"/>
<dbReference type="PANTHER" id="PTHR34819:SF3">
    <property type="entry name" value="CELL SURFACE PROTEIN"/>
    <property type="match status" value="1"/>
</dbReference>
<dbReference type="NCBIfam" id="TIGR01451">
    <property type="entry name" value="B_ant_repeat"/>
    <property type="match status" value="18"/>
</dbReference>
<evidence type="ECO:0000256" key="3">
    <source>
        <dbReference type="ARBA" id="ARBA00022525"/>
    </source>
</evidence>
<organism evidence="10 11">
    <name type="scientific">Bacillus thuringiensis subsp. darmstadiensis</name>
    <dbReference type="NCBI Taxonomy" id="132264"/>
    <lineage>
        <taxon>Bacteria</taxon>
        <taxon>Bacillati</taxon>
        <taxon>Bacillota</taxon>
        <taxon>Bacilli</taxon>
        <taxon>Bacillales</taxon>
        <taxon>Bacillaceae</taxon>
        <taxon>Bacillus</taxon>
        <taxon>Bacillus cereus group</taxon>
    </lineage>
</organism>